<evidence type="ECO:0000256" key="2">
    <source>
        <dbReference type="ARBA" id="ARBA00022448"/>
    </source>
</evidence>
<dbReference type="PROSITE" id="PS51257">
    <property type="entry name" value="PROKAR_LIPOPROTEIN"/>
    <property type="match status" value="1"/>
</dbReference>
<dbReference type="PANTHER" id="PTHR30290:SF9">
    <property type="entry name" value="OLIGOPEPTIDE-BINDING PROTEIN APPA"/>
    <property type="match status" value="1"/>
</dbReference>
<evidence type="ECO:0000256" key="1">
    <source>
        <dbReference type="ARBA" id="ARBA00005695"/>
    </source>
</evidence>
<sequence length="547" mass="60019">MTSTLVKRRSFLTGTGTLAALAILTACGNKPDVESVGSSTPVRGGALTFLIQGFDAGWISSKTSISSYEGNLWGHLTDKLVYVNEKGDLSPWVAESWEENSDATEFVLHLQKDVTFSDGSPVDANAVVENINAWAVGDAERGIAKVGLFPSANFESAKATDTRTVKVNFSSPTLGFIATLGYHGCILLAPATLKSNTDEQADLAKTIGSGPFTLKSWQQGESYVLQRREDYSWGPKALGYSGPAYLDTLTYKVVRDASVRTSTVLSGQADVSFNVEPQEIDSLISQGFSVSTPRYLGFVDGFQVNTQTFPTNQASVRQALQHGIDRQEILSTIYTQDWQAATTFIQGTVPEAGDFADYFAFDQQKATDSLEKDGWKLESDGYRYKDGKLLEITLAANPYVPSDKAVDELIAQQLQRIGIKLNLKVVDVANYSAWQNSEPPLLHTSRSFVDVGTVAGILTNRNGGEDWFKLGDSDQKLNKLSDQIAQARNREERAKVADDLQKYVLDQAYFVPLVQLVQRLYLSSPKVRGIQYNGLAYANFYTAWVTQ</sequence>
<dbReference type="PIRSF" id="PIRSF002741">
    <property type="entry name" value="MppA"/>
    <property type="match status" value="1"/>
</dbReference>
<dbReference type="Proteomes" id="UP001486888">
    <property type="component" value="Chromosome"/>
</dbReference>
<evidence type="ECO:0000313" key="6">
    <source>
        <dbReference type="EMBL" id="XAO45947.1"/>
    </source>
</evidence>
<dbReference type="CDD" id="cd08492">
    <property type="entry name" value="PBP2_NikA_DppA_OppA_like_15"/>
    <property type="match status" value="1"/>
</dbReference>
<dbReference type="Gene3D" id="3.40.190.10">
    <property type="entry name" value="Periplasmic binding protein-like II"/>
    <property type="match status" value="1"/>
</dbReference>
<keyword evidence="7" id="KW-1185">Reference proteome</keyword>
<feature type="coiled-coil region" evidence="4">
    <location>
        <begin position="470"/>
        <end position="497"/>
    </location>
</feature>
<dbReference type="Pfam" id="PF00496">
    <property type="entry name" value="SBP_bac_5"/>
    <property type="match status" value="1"/>
</dbReference>
<organism evidence="6 7">
    <name type="scientific">Glutamicibacter ectropisis</name>
    <dbReference type="NCBI Taxonomy" id="3046593"/>
    <lineage>
        <taxon>Bacteria</taxon>
        <taxon>Bacillati</taxon>
        <taxon>Actinomycetota</taxon>
        <taxon>Actinomycetes</taxon>
        <taxon>Micrococcales</taxon>
        <taxon>Micrococcaceae</taxon>
        <taxon>Glutamicibacter</taxon>
    </lineage>
</organism>
<dbReference type="GO" id="GO:0015833">
    <property type="term" value="P:peptide transport"/>
    <property type="evidence" value="ECO:0007669"/>
    <property type="project" value="TreeGrafter"/>
</dbReference>
<evidence type="ECO:0000256" key="4">
    <source>
        <dbReference type="SAM" id="Coils"/>
    </source>
</evidence>
<comment type="similarity">
    <text evidence="1">Belongs to the bacterial solute-binding protein 5 family.</text>
</comment>
<reference evidence="6 7" key="1">
    <citation type="submission" date="2023-05" db="EMBL/GenBank/DDBJ databases">
        <title>Glutamicibacter sp. B1, complete genome.</title>
        <authorList>
            <person name="Long Y.H."/>
            <person name="Fang T."/>
            <person name="Li X.Y."/>
        </authorList>
    </citation>
    <scope>NUCLEOTIDE SEQUENCE [LARGE SCALE GENOMIC DNA]</scope>
    <source>
        <strain evidence="6 7">B1</strain>
    </source>
</reference>
<keyword evidence="2" id="KW-0813">Transport</keyword>
<name>A0AAU6WDH9_9MICC</name>
<protein>
    <submittedName>
        <fullName evidence="6">ABC transporter substrate-binding protein</fullName>
    </submittedName>
</protein>
<dbReference type="PANTHER" id="PTHR30290">
    <property type="entry name" value="PERIPLASMIC BINDING COMPONENT OF ABC TRANSPORTER"/>
    <property type="match status" value="1"/>
</dbReference>
<evidence type="ECO:0000256" key="3">
    <source>
        <dbReference type="ARBA" id="ARBA00022729"/>
    </source>
</evidence>
<proteinExistence type="inferred from homology"/>
<dbReference type="InterPro" id="IPR039424">
    <property type="entry name" value="SBP_5"/>
</dbReference>
<gene>
    <name evidence="6" type="ORF">QMQ05_16725</name>
</gene>
<dbReference type="GO" id="GO:0042597">
    <property type="term" value="C:periplasmic space"/>
    <property type="evidence" value="ECO:0007669"/>
    <property type="project" value="UniProtKB-ARBA"/>
</dbReference>
<feature type="domain" description="Solute-binding protein family 5" evidence="5">
    <location>
        <begin position="89"/>
        <end position="441"/>
    </location>
</feature>
<keyword evidence="3" id="KW-0732">Signal</keyword>
<dbReference type="GO" id="GO:1904680">
    <property type="term" value="F:peptide transmembrane transporter activity"/>
    <property type="evidence" value="ECO:0007669"/>
    <property type="project" value="TreeGrafter"/>
</dbReference>
<dbReference type="KEGG" id="gey:QMQ05_16725"/>
<dbReference type="EMBL" id="CP125942">
    <property type="protein sequence ID" value="XAO45947.1"/>
    <property type="molecule type" value="Genomic_DNA"/>
</dbReference>
<dbReference type="AlphaFoldDB" id="A0AAU6WDH9"/>
<evidence type="ECO:0000259" key="5">
    <source>
        <dbReference type="Pfam" id="PF00496"/>
    </source>
</evidence>
<dbReference type="RefSeq" id="WP_345471900.1">
    <property type="nucleotide sequence ID" value="NZ_CP125942.1"/>
</dbReference>
<keyword evidence="4" id="KW-0175">Coiled coil</keyword>
<dbReference type="PROSITE" id="PS51318">
    <property type="entry name" value="TAT"/>
    <property type="match status" value="1"/>
</dbReference>
<dbReference type="GO" id="GO:0043190">
    <property type="term" value="C:ATP-binding cassette (ABC) transporter complex"/>
    <property type="evidence" value="ECO:0007669"/>
    <property type="project" value="InterPro"/>
</dbReference>
<dbReference type="InterPro" id="IPR030678">
    <property type="entry name" value="Peptide/Ni-bd"/>
</dbReference>
<accession>A0AAU6WDH9</accession>
<evidence type="ECO:0000313" key="7">
    <source>
        <dbReference type="Proteomes" id="UP001486888"/>
    </source>
</evidence>
<dbReference type="SUPFAM" id="SSF53850">
    <property type="entry name" value="Periplasmic binding protein-like II"/>
    <property type="match status" value="1"/>
</dbReference>
<dbReference type="InterPro" id="IPR000914">
    <property type="entry name" value="SBP_5_dom"/>
</dbReference>
<dbReference type="InterPro" id="IPR006311">
    <property type="entry name" value="TAT_signal"/>
</dbReference>
<dbReference type="Gene3D" id="3.10.105.10">
    <property type="entry name" value="Dipeptide-binding Protein, Domain 3"/>
    <property type="match status" value="1"/>
</dbReference>